<organism evidence="9 10">
    <name type="scientific">Peptostreptococcus stomatis DSM 17678</name>
    <dbReference type="NCBI Taxonomy" id="596315"/>
    <lineage>
        <taxon>Bacteria</taxon>
        <taxon>Bacillati</taxon>
        <taxon>Bacillota</taxon>
        <taxon>Clostridia</taxon>
        <taxon>Peptostreptococcales</taxon>
        <taxon>Peptostreptococcaceae</taxon>
        <taxon>Peptostreptococcus</taxon>
    </lineage>
</organism>
<feature type="transmembrane region" description="Helical" evidence="7">
    <location>
        <begin position="122"/>
        <end position="144"/>
    </location>
</feature>
<evidence type="ECO:0000313" key="9">
    <source>
        <dbReference type="EMBL" id="EFM64455.1"/>
    </source>
</evidence>
<feature type="domain" description="Sulfatase N-terminal" evidence="8">
    <location>
        <begin position="244"/>
        <end position="481"/>
    </location>
</feature>
<dbReference type="Proteomes" id="UP000003244">
    <property type="component" value="Unassembled WGS sequence"/>
</dbReference>
<evidence type="ECO:0000256" key="7">
    <source>
        <dbReference type="SAM" id="Phobius"/>
    </source>
</evidence>
<accession>E0E408</accession>
<keyword evidence="4 7" id="KW-0812">Transmembrane</keyword>
<dbReference type="InterPro" id="IPR050448">
    <property type="entry name" value="OpgB/LTA_synthase_biosynth"/>
</dbReference>
<feature type="transmembrane region" description="Helical" evidence="7">
    <location>
        <begin position="48"/>
        <end position="67"/>
    </location>
</feature>
<dbReference type="SUPFAM" id="SSF53649">
    <property type="entry name" value="Alkaline phosphatase-like"/>
    <property type="match status" value="1"/>
</dbReference>
<evidence type="ECO:0000256" key="4">
    <source>
        <dbReference type="ARBA" id="ARBA00022692"/>
    </source>
</evidence>
<evidence type="ECO:0000256" key="5">
    <source>
        <dbReference type="ARBA" id="ARBA00022989"/>
    </source>
</evidence>
<dbReference type="GO" id="GO:0016787">
    <property type="term" value="F:hydrolase activity"/>
    <property type="evidence" value="ECO:0007669"/>
    <property type="project" value="UniProtKB-KW"/>
</dbReference>
<comment type="pathway">
    <text evidence="2">Cell wall biogenesis; lipoteichoic acid biosynthesis.</text>
</comment>
<keyword evidence="6 7" id="KW-0472">Membrane</keyword>
<reference evidence="9 10" key="1">
    <citation type="submission" date="2010-08" db="EMBL/GenBank/DDBJ databases">
        <authorList>
            <person name="Harkins D.M."/>
            <person name="Madupu R."/>
            <person name="Durkin A.S."/>
            <person name="Torralba M."/>
            <person name="Methe B."/>
            <person name="Sutton G.G."/>
            <person name="Nelson K.E."/>
        </authorList>
    </citation>
    <scope>NUCLEOTIDE SEQUENCE [LARGE SCALE GENOMIC DNA]</scope>
    <source>
        <strain evidence="9 10">DSM 17678</strain>
    </source>
</reference>
<keyword evidence="5 7" id="KW-1133">Transmembrane helix</keyword>
<evidence type="ECO:0000256" key="3">
    <source>
        <dbReference type="ARBA" id="ARBA00022475"/>
    </source>
</evidence>
<proteinExistence type="predicted"/>
<evidence type="ECO:0000256" key="1">
    <source>
        <dbReference type="ARBA" id="ARBA00004651"/>
    </source>
</evidence>
<feature type="transmembrane region" description="Helical" evidence="7">
    <location>
        <begin position="72"/>
        <end position="94"/>
    </location>
</feature>
<dbReference type="PANTHER" id="PTHR47371:SF3">
    <property type="entry name" value="PHOSPHOGLYCEROL TRANSFERASE I"/>
    <property type="match status" value="1"/>
</dbReference>
<dbReference type="CDD" id="cd16015">
    <property type="entry name" value="LTA_synthase"/>
    <property type="match status" value="1"/>
</dbReference>
<dbReference type="AlphaFoldDB" id="E0E408"/>
<dbReference type="InterPro" id="IPR017850">
    <property type="entry name" value="Alkaline_phosphatase_core_sf"/>
</dbReference>
<dbReference type="InterPro" id="IPR000917">
    <property type="entry name" value="Sulfatase_N"/>
</dbReference>
<protein>
    <submittedName>
        <fullName evidence="9">Arylsulfatase</fullName>
        <ecNumber evidence="9">3.1.6.-</ecNumber>
    </submittedName>
</protein>
<feature type="transmembrane region" description="Helical" evidence="7">
    <location>
        <begin position="12"/>
        <end position="28"/>
    </location>
</feature>
<evidence type="ECO:0000313" key="10">
    <source>
        <dbReference type="Proteomes" id="UP000003244"/>
    </source>
</evidence>
<dbReference type="RefSeq" id="WP_007790115.1">
    <property type="nucleotide sequence ID" value="NZ_ADGQ01000060.1"/>
</dbReference>
<dbReference type="eggNOG" id="COG1368">
    <property type="taxonomic scope" value="Bacteria"/>
</dbReference>
<name>E0E408_9FIRM</name>
<dbReference type="EC" id="3.1.6.-" evidence="9"/>
<dbReference type="STRING" id="596315.HMPREF0634_0650"/>
<evidence type="ECO:0000256" key="6">
    <source>
        <dbReference type="ARBA" id="ARBA00023136"/>
    </source>
</evidence>
<evidence type="ECO:0000259" key="8">
    <source>
        <dbReference type="Pfam" id="PF00884"/>
    </source>
</evidence>
<evidence type="ECO:0000256" key="2">
    <source>
        <dbReference type="ARBA" id="ARBA00004936"/>
    </source>
</evidence>
<dbReference type="Gene3D" id="3.40.720.10">
    <property type="entry name" value="Alkaline Phosphatase, subunit A"/>
    <property type="match status" value="1"/>
</dbReference>
<sequence>MRYNKQKYEGKLDLIVLIVYSLFLFGLIETINRRSFIKFIDFALDFPIQFFINYFLIFIILGVSLFLKRKVFYYYIASSLLLILAISSSVLYTLRGMPLSPYDLVSYKEALNIANVFLDARFMVAGLAFLALVIILSIVSFRSFKTANRIRNKSDLGVLLVVATIFFIVVPQLKAAKIVTEIAWDPGLSYETNGLVFSFVDETFMSIRKKPHGYSKDSVEAIRSDLDKEVKKDKRLIRTGDDRPDIIFVQLEGFMDPTRLKGCNYNIDPMPNLRKMMDKYTSGLMNVPVTGGGTARTEYEVMSGFNFDYLNQGEIPYQTFLAKRPSISIASQMRSEGYKSKAIHNFNSSFYNRREGYENIGYQKFISLETMTNVEHTPMWWPKDKILTRYIMGELNQDKGKSMIFTISTQGHSKYPISNMDMDYKVKLVDSKLAKQDQNQINYYANQVYEMDLFVRDLKASLDARKKNYVLVVYGDHLPALNIITRNMSGVDKFSSLFALIDNMGIKKRSVPKDLQGYQLSTMVMDLAGLKYGPMNMVHTYLKDRSDYQDKMKLVQYDILFGKRYFLKESEKPIKNNKMQLGTRDMKLESVEKKDGKVYIKGQGINRNTRLYIGGEEAQVYFVDDKTLLLKAPNYRGKKIVYLEILDSDEKPIYRSNTLVYKF</sequence>
<gene>
    <name evidence="9" type="ORF">HMPREF0634_0650</name>
</gene>
<keyword evidence="10" id="KW-1185">Reference proteome</keyword>
<dbReference type="GeneID" id="84801007"/>
<feature type="transmembrane region" description="Helical" evidence="7">
    <location>
        <begin position="156"/>
        <end position="173"/>
    </location>
</feature>
<comment type="subcellular location">
    <subcellularLocation>
        <location evidence="1">Cell membrane</location>
        <topology evidence="1">Multi-pass membrane protein</topology>
    </subcellularLocation>
</comment>
<dbReference type="GO" id="GO:0005886">
    <property type="term" value="C:plasma membrane"/>
    <property type="evidence" value="ECO:0007669"/>
    <property type="project" value="UniProtKB-SubCell"/>
</dbReference>
<keyword evidence="9" id="KW-0378">Hydrolase</keyword>
<dbReference type="EMBL" id="ADGQ01000060">
    <property type="protein sequence ID" value="EFM64455.1"/>
    <property type="molecule type" value="Genomic_DNA"/>
</dbReference>
<dbReference type="OrthoDB" id="243547at2"/>
<keyword evidence="3" id="KW-1003">Cell membrane</keyword>
<dbReference type="PANTHER" id="PTHR47371">
    <property type="entry name" value="LIPOTEICHOIC ACID SYNTHASE"/>
    <property type="match status" value="1"/>
</dbReference>
<dbReference type="Pfam" id="PF00884">
    <property type="entry name" value="Sulfatase"/>
    <property type="match status" value="1"/>
</dbReference>
<comment type="caution">
    <text evidence="9">The sequence shown here is derived from an EMBL/GenBank/DDBJ whole genome shotgun (WGS) entry which is preliminary data.</text>
</comment>